<sequence>MGSCVESVGNLAQQSANPTQVSPVLSTSGPSGLALQSFGSTAPHRKSVSLLASGVSLLESGAGYRSYQDAKNLAFTRMRPRSLCLGTEVLRTAYVITAMRYKRPAIATAPSRGNASPPCKQSTCLHAGGRQ</sequence>
<dbReference type="Proteomes" id="UP000784294">
    <property type="component" value="Unassembled WGS sequence"/>
</dbReference>
<evidence type="ECO:0000313" key="3">
    <source>
        <dbReference type="Proteomes" id="UP000784294"/>
    </source>
</evidence>
<keyword evidence="3" id="KW-1185">Reference proteome</keyword>
<gene>
    <name evidence="2" type="ORF">PXEA_LOCUS33209</name>
</gene>
<reference evidence="2" key="1">
    <citation type="submission" date="2018-11" db="EMBL/GenBank/DDBJ databases">
        <authorList>
            <consortium name="Pathogen Informatics"/>
        </authorList>
    </citation>
    <scope>NUCLEOTIDE SEQUENCE</scope>
</reference>
<organism evidence="2 3">
    <name type="scientific">Protopolystoma xenopodis</name>
    <dbReference type="NCBI Taxonomy" id="117903"/>
    <lineage>
        <taxon>Eukaryota</taxon>
        <taxon>Metazoa</taxon>
        <taxon>Spiralia</taxon>
        <taxon>Lophotrochozoa</taxon>
        <taxon>Platyhelminthes</taxon>
        <taxon>Monogenea</taxon>
        <taxon>Polyopisthocotylea</taxon>
        <taxon>Polystomatidea</taxon>
        <taxon>Polystomatidae</taxon>
        <taxon>Protopolystoma</taxon>
    </lineage>
</organism>
<dbReference type="EMBL" id="CAAALY010262494">
    <property type="protein sequence ID" value="VEL39769.1"/>
    <property type="molecule type" value="Genomic_DNA"/>
</dbReference>
<feature type="region of interest" description="Disordered" evidence="1">
    <location>
        <begin position="107"/>
        <end position="131"/>
    </location>
</feature>
<feature type="compositionally biased region" description="Polar residues" evidence="1">
    <location>
        <begin position="111"/>
        <end position="124"/>
    </location>
</feature>
<protein>
    <submittedName>
        <fullName evidence="2">Uncharacterized protein</fullName>
    </submittedName>
</protein>
<feature type="compositionally biased region" description="Polar residues" evidence="1">
    <location>
        <begin position="10"/>
        <end position="28"/>
    </location>
</feature>
<comment type="caution">
    <text evidence="2">The sequence shown here is derived from an EMBL/GenBank/DDBJ whole genome shotgun (WGS) entry which is preliminary data.</text>
</comment>
<evidence type="ECO:0000256" key="1">
    <source>
        <dbReference type="SAM" id="MobiDB-lite"/>
    </source>
</evidence>
<accession>A0A448XLW3</accession>
<evidence type="ECO:0000313" key="2">
    <source>
        <dbReference type="EMBL" id="VEL39769.1"/>
    </source>
</evidence>
<proteinExistence type="predicted"/>
<dbReference type="AlphaFoldDB" id="A0A448XLW3"/>
<name>A0A448XLW3_9PLAT</name>
<feature type="region of interest" description="Disordered" evidence="1">
    <location>
        <begin position="9"/>
        <end position="28"/>
    </location>
</feature>